<name>A0ACC2GQ73_DALPE</name>
<comment type="caution">
    <text evidence="1">The sequence shown here is derived from an EMBL/GenBank/DDBJ whole genome shotgun (WGS) entry which is preliminary data.</text>
</comment>
<evidence type="ECO:0000313" key="2">
    <source>
        <dbReference type="Proteomes" id="UP001157502"/>
    </source>
</evidence>
<accession>A0ACC2GQ73</accession>
<protein>
    <submittedName>
        <fullName evidence="1">Uncharacterized protein</fullName>
    </submittedName>
</protein>
<gene>
    <name evidence="1" type="ORF">DPEC_G00121860</name>
</gene>
<reference evidence="1" key="1">
    <citation type="submission" date="2021-05" db="EMBL/GenBank/DDBJ databases">
        <authorList>
            <person name="Pan Q."/>
            <person name="Jouanno E."/>
            <person name="Zahm M."/>
            <person name="Klopp C."/>
            <person name="Cabau C."/>
            <person name="Louis A."/>
            <person name="Berthelot C."/>
            <person name="Parey E."/>
            <person name="Roest Crollius H."/>
            <person name="Montfort J."/>
            <person name="Robinson-Rechavi M."/>
            <person name="Bouchez O."/>
            <person name="Lampietro C."/>
            <person name="Lopez Roques C."/>
            <person name="Donnadieu C."/>
            <person name="Postlethwait J."/>
            <person name="Bobe J."/>
            <person name="Dillon D."/>
            <person name="Chandos A."/>
            <person name="von Hippel F."/>
            <person name="Guiguen Y."/>
        </authorList>
    </citation>
    <scope>NUCLEOTIDE SEQUENCE</scope>
    <source>
        <strain evidence="1">YG-Jan2019</strain>
    </source>
</reference>
<dbReference type="Proteomes" id="UP001157502">
    <property type="component" value="Chromosome 10"/>
</dbReference>
<evidence type="ECO:0000313" key="1">
    <source>
        <dbReference type="EMBL" id="KAJ8005821.1"/>
    </source>
</evidence>
<dbReference type="EMBL" id="CM055737">
    <property type="protein sequence ID" value="KAJ8005821.1"/>
    <property type="molecule type" value="Genomic_DNA"/>
</dbReference>
<organism evidence="1 2">
    <name type="scientific">Dallia pectoralis</name>
    <name type="common">Alaska blackfish</name>
    <dbReference type="NCBI Taxonomy" id="75939"/>
    <lineage>
        <taxon>Eukaryota</taxon>
        <taxon>Metazoa</taxon>
        <taxon>Chordata</taxon>
        <taxon>Craniata</taxon>
        <taxon>Vertebrata</taxon>
        <taxon>Euteleostomi</taxon>
        <taxon>Actinopterygii</taxon>
        <taxon>Neopterygii</taxon>
        <taxon>Teleostei</taxon>
        <taxon>Protacanthopterygii</taxon>
        <taxon>Esociformes</taxon>
        <taxon>Umbridae</taxon>
        <taxon>Dallia</taxon>
    </lineage>
</organism>
<proteinExistence type="predicted"/>
<keyword evidence="2" id="KW-1185">Reference proteome</keyword>
<sequence>MPAFARDPRTDAEASFENSDGYVRQTPESTPVSGVTDEPGGICDRRIPRQKRANGEGWMTGPQMNGGFRWPVFGPSHQSVQPYNSHRACCLTHG</sequence>